<dbReference type="GO" id="GO:0016853">
    <property type="term" value="F:isomerase activity"/>
    <property type="evidence" value="ECO:0007669"/>
    <property type="project" value="TreeGrafter"/>
</dbReference>
<dbReference type="InterPro" id="IPR003719">
    <property type="entry name" value="Phenazine_PhzF-like"/>
</dbReference>
<dbReference type="PANTHER" id="PTHR13774">
    <property type="entry name" value="PHENAZINE BIOSYNTHESIS PROTEIN"/>
    <property type="match status" value="1"/>
</dbReference>
<dbReference type="AlphaFoldDB" id="A0A841APQ5"/>
<comment type="caution">
    <text evidence="2">The sequence shown here is derived from an EMBL/GenBank/DDBJ whole genome shotgun (WGS) entry which is preliminary data.</text>
</comment>
<dbReference type="RefSeq" id="WP_184236535.1">
    <property type="nucleotide sequence ID" value="NZ_JACHMJ010000001.1"/>
</dbReference>
<evidence type="ECO:0000256" key="1">
    <source>
        <dbReference type="PIRSR" id="PIRSR016184-1"/>
    </source>
</evidence>
<keyword evidence="3" id="KW-1185">Reference proteome</keyword>
<dbReference type="EMBL" id="JACHMJ010000001">
    <property type="protein sequence ID" value="MBB5843573.1"/>
    <property type="molecule type" value="Genomic_DNA"/>
</dbReference>
<dbReference type="PIRSF" id="PIRSF016184">
    <property type="entry name" value="PhzC_PhzF"/>
    <property type="match status" value="1"/>
</dbReference>
<dbReference type="Pfam" id="PF02567">
    <property type="entry name" value="PhzC-PhzF"/>
    <property type="match status" value="1"/>
</dbReference>
<evidence type="ECO:0000313" key="3">
    <source>
        <dbReference type="Proteomes" id="UP000536685"/>
    </source>
</evidence>
<dbReference type="Gene3D" id="3.10.310.10">
    <property type="entry name" value="Diaminopimelate Epimerase, Chain A, domain 1"/>
    <property type="match status" value="2"/>
</dbReference>
<reference evidence="2 3" key="1">
    <citation type="submission" date="2020-08" db="EMBL/GenBank/DDBJ databases">
        <title>Sequencing the genomes of 1000 actinobacteria strains.</title>
        <authorList>
            <person name="Klenk H.-P."/>
        </authorList>
    </citation>
    <scope>NUCLEOTIDE SEQUENCE [LARGE SCALE GENOMIC DNA]</scope>
    <source>
        <strain evidence="2 3">DSM 105784</strain>
    </source>
</reference>
<organism evidence="2 3">
    <name type="scientific">Conyzicola lurida</name>
    <dbReference type="NCBI Taxonomy" id="1172621"/>
    <lineage>
        <taxon>Bacteria</taxon>
        <taxon>Bacillati</taxon>
        <taxon>Actinomycetota</taxon>
        <taxon>Actinomycetes</taxon>
        <taxon>Micrococcales</taxon>
        <taxon>Microbacteriaceae</taxon>
        <taxon>Conyzicola</taxon>
    </lineage>
</organism>
<gene>
    <name evidence="2" type="ORF">HD599_001896</name>
</gene>
<dbReference type="PANTHER" id="PTHR13774:SF32">
    <property type="entry name" value="ANTISENSE-ENHANCING SEQUENCE 1"/>
    <property type="match status" value="1"/>
</dbReference>
<name>A0A841APQ5_9MICO</name>
<dbReference type="SUPFAM" id="SSF54506">
    <property type="entry name" value="Diaminopimelate epimerase-like"/>
    <property type="match status" value="1"/>
</dbReference>
<accession>A0A841APQ5</accession>
<evidence type="ECO:0000313" key="2">
    <source>
        <dbReference type="EMBL" id="MBB5843573.1"/>
    </source>
</evidence>
<sequence>MTTIDVLRVFTDENGDFGNELGIVESTDETRGSEQSIAIALGFSETVFVDGVADGRASIRIFTPADELPFAGHPSVGAAWWFAQTGRVVEVLVEKAGDVAVRSDGDTTWIAGRAEWAPEFAFVAYDAPAEVDALDAAHYETGMNYAHAWIDEPAGVLRSRMFGPEHNIPEDEATGAAAVAVTTRLDRDLEIHQGAGSLLLTRRGTDGIVEVGGRTVWDRRFELPA</sequence>
<dbReference type="Proteomes" id="UP000536685">
    <property type="component" value="Unassembled WGS sequence"/>
</dbReference>
<dbReference type="GO" id="GO:0005737">
    <property type="term" value="C:cytoplasm"/>
    <property type="evidence" value="ECO:0007669"/>
    <property type="project" value="TreeGrafter"/>
</dbReference>
<protein>
    <submittedName>
        <fullName evidence="2">Putative PhzF superfamily epimerase YddE/YHI9</fullName>
    </submittedName>
</protein>
<proteinExistence type="predicted"/>
<feature type="active site" evidence="1">
    <location>
        <position position="45"/>
    </location>
</feature>